<gene>
    <name evidence="2" type="ORF">TSA1_08325</name>
</gene>
<dbReference type="Proteomes" id="UP000228930">
    <property type="component" value="Unassembled WGS sequence"/>
</dbReference>
<sequence>MRERIVSNLDQAPAMSRVLVDTDLNFASDDFQALLLLLSDERLQISGLSCAAGNTFAEEVLVNILAVAGLCGLQAVPIAAGIGHEYFQPRRVDAQQRLADGRTNFIGSHGKASRPRLVPRDHQLSGNVHSNLSEILLQDAAITTIVCLAPLTNLATALDSLSEDRRRSLTLWIMGGNIELNSADPKIDFNFWYDPVAASSIMQSGCNALLFPYETCRKLRSDPELASNVQSPRQRLSRVFSEDFGRLIRQHGPTMPLCDHLVALALMDNDIMVDAKPATVDVVQSGSYAGGCVTSWNSRSSINIVTDIDAKRAATALLSKLDGLEGRATGDVSHFLESLPYTLDAVQGGF</sequence>
<comment type="caution">
    <text evidence="2">The sequence shown here is derived from an EMBL/GenBank/DDBJ whole genome shotgun (WGS) entry which is preliminary data.</text>
</comment>
<dbReference type="GO" id="GO:0016799">
    <property type="term" value="F:hydrolase activity, hydrolyzing N-glycosyl compounds"/>
    <property type="evidence" value="ECO:0007669"/>
    <property type="project" value="InterPro"/>
</dbReference>
<dbReference type="PANTHER" id="PTHR46190:SF1">
    <property type="entry name" value="SI:CH211-201H21.5"/>
    <property type="match status" value="1"/>
</dbReference>
<dbReference type="PANTHER" id="PTHR46190">
    <property type="entry name" value="SI:CH211-201H21.5-RELATED"/>
    <property type="match status" value="1"/>
</dbReference>
<accession>A0A2M6U877</accession>
<dbReference type="EMBL" id="LFJC01000003">
    <property type="protein sequence ID" value="PIT00777.1"/>
    <property type="molecule type" value="Genomic_DNA"/>
</dbReference>
<dbReference type="Pfam" id="PF01156">
    <property type="entry name" value="IU_nuc_hydro"/>
    <property type="match status" value="1"/>
</dbReference>
<keyword evidence="3" id="KW-1185">Reference proteome</keyword>
<dbReference type="InterPro" id="IPR001910">
    <property type="entry name" value="Inosine/uridine_hydrolase_dom"/>
</dbReference>
<dbReference type="AlphaFoldDB" id="A0A2M6U877"/>
<dbReference type="RefSeq" id="WP_100175989.1">
    <property type="nucleotide sequence ID" value="NZ_LFJC01000003.1"/>
</dbReference>
<evidence type="ECO:0000313" key="2">
    <source>
        <dbReference type="EMBL" id="PIT00777.1"/>
    </source>
</evidence>
<proteinExistence type="predicted"/>
<reference evidence="2 3" key="1">
    <citation type="submission" date="2015-06" db="EMBL/GenBank/DDBJ databases">
        <title>Comparative genome analysis of nirS-carrying Bradyrhizobium sp. strains.</title>
        <authorList>
            <person name="Ishii S."/>
            <person name="Jang J."/>
            <person name="Nishizawa T."/>
            <person name="Senoo K."/>
        </authorList>
    </citation>
    <scope>NUCLEOTIDE SEQUENCE [LARGE SCALE GENOMIC DNA]</scope>
    <source>
        <strain evidence="2 3">TSA1</strain>
    </source>
</reference>
<dbReference type="Gene3D" id="3.90.245.10">
    <property type="entry name" value="Ribonucleoside hydrolase-like"/>
    <property type="match status" value="1"/>
</dbReference>
<dbReference type="InterPro" id="IPR036452">
    <property type="entry name" value="Ribo_hydro-like"/>
</dbReference>
<evidence type="ECO:0000313" key="3">
    <source>
        <dbReference type="Proteomes" id="UP000228930"/>
    </source>
</evidence>
<organism evidence="2 3">
    <name type="scientific">Bradyrhizobium nitroreducens</name>
    <dbReference type="NCBI Taxonomy" id="709803"/>
    <lineage>
        <taxon>Bacteria</taxon>
        <taxon>Pseudomonadati</taxon>
        <taxon>Pseudomonadota</taxon>
        <taxon>Alphaproteobacteria</taxon>
        <taxon>Hyphomicrobiales</taxon>
        <taxon>Nitrobacteraceae</taxon>
        <taxon>Bradyrhizobium</taxon>
    </lineage>
</organism>
<protein>
    <recommendedName>
        <fullName evidence="1">Inosine/uridine-preferring nucleoside hydrolase domain-containing protein</fullName>
    </recommendedName>
</protein>
<name>A0A2M6U877_9BRAD</name>
<dbReference type="SUPFAM" id="SSF53590">
    <property type="entry name" value="Nucleoside hydrolase"/>
    <property type="match status" value="1"/>
</dbReference>
<dbReference type="InterPro" id="IPR052775">
    <property type="entry name" value="IUN_hydrolase"/>
</dbReference>
<feature type="domain" description="Inosine/uridine-preferring nucleoside hydrolase" evidence="1">
    <location>
        <begin position="18"/>
        <end position="312"/>
    </location>
</feature>
<evidence type="ECO:0000259" key="1">
    <source>
        <dbReference type="Pfam" id="PF01156"/>
    </source>
</evidence>